<evidence type="ECO:0000313" key="3">
    <source>
        <dbReference type="Proteomes" id="UP000596857"/>
    </source>
</evidence>
<name>A0ABX1YSL2_9BACL</name>
<feature type="signal peptide" evidence="1">
    <location>
        <begin position="1"/>
        <end position="28"/>
    </location>
</feature>
<evidence type="ECO:0000313" key="2">
    <source>
        <dbReference type="EMBL" id="NOU82745.1"/>
    </source>
</evidence>
<evidence type="ECO:0008006" key="4">
    <source>
        <dbReference type="Google" id="ProtNLM"/>
    </source>
</evidence>
<dbReference type="EMBL" id="WHOB01000086">
    <property type="protein sequence ID" value="NOU82745.1"/>
    <property type="molecule type" value="Genomic_DNA"/>
</dbReference>
<reference evidence="2 3" key="1">
    <citation type="submission" date="2019-10" db="EMBL/GenBank/DDBJ databases">
        <title>Description of Paenibacillus terricola sp. nov.</title>
        <authorList>
            <person name="Carlier A."/>
            <person name="Qi S."/>
        </authorList>
    </citation>
    <scope>NUCLEOTIDE SEQUENCE [LARGE SCALE GENOMIC DNA]</scope>
    <source>
        <strain evidence="2 3">LMG 31459</strain>
    </source>
</reference>
<organism evidence="2 3">
    <name type="scientific">Paenibacillus phytohabitans</name>
    <dbReference type="NCBI Taxonomy" id="2654978"/>
    <lineage>
        <taxon>Bacteria</taxon>
        <taxon>Bacillati</taxon>
        <taxon>Bacillota</taxon>
        <taxon>Bacilli</taxon>
        <taxon>Bacillales</taxon>
        <taxon>Paenibacillaceae</taxon>
        <taxon>Paenibacillus</taxon>
    </lineage>
</organism>
<protein>
    <recommendedName>
        <fullName evidence="4">NEAT domain-containing protein</fullName>
    </recommendedName>
</protein>
<comment type="caution">
    <text evidence="2">The sequence shown here is derived from an EMBL/GenBank/DDBJ whole genome shotgun (WGS) entry which is preliminary data.</text>
</comment>
<gene>
    <name evidence="2" type="ORF">GC101_28175</name>
</gene>
<dbReference type="RefSeq" id="WP_171720045.1">
    <property type="nucleotide sequence ID" value="NZ_WHOB01000086.1"/>
</dbReference>
<evidence type="ECO:0000256" key="1">
    <source>
        <dbReference type="SAM" id="SignalP"/>
    </source>
</evidence>
<accession>A0ABX1YSL2</accession>
<dbReference type="Proteomes" id="UP000596857">
    <property type="component" value="Unassembled WGS sequence"/>
</dbReference>
<keyword evidence="3" id="KW-1185">Reference proteome</keyword>
<keyword evidence="1" id="KW-0732">Signal</keyword>
<feature type="chain" id="PRO_5046089868" description="NEAT domain-containing protein" evidence="1">
    <location>
        <begin position="29"/>
        <end position="190"/>
    </location>
</feature>
<sequence>MKNIKGLKTRFMAIVMIATLALGLAACGGGSKDISGTYSIDYTTEQLSGNLSNNGYLVAVNATQKNTLVLNKDGNYEYTKVVSGETAKVALTYKFTGSYSNEGTAVTLKVPTDVEFNEDWGQLQEAGKTNSDGKASEGATVQKAEGVSIEPSKFFSSPYYAESEAKDVAMTVDTDNATFTFAEATSSDDE</sequence>
<proteinExistence type="predicted"/>
<dbReference type="PROSITE" id="PS51257">
    <property type="entry name" value="PROKAR_LIPOPROTEIN"/>
    <property type="match status" value="1"/>
</dbReference>